<keyword evidence="2" id="KW-0812">Transmembrane</keyword>
<dbReference type="EMBL" id="JBFAKC010000001">
    <property type="protein sequence ID" value="MEV0706596.1"/>
    <property type="molecule type" value="Genomic_DNA"/>
</dbReference>
<keyword evidence="2" id="KW-0472">Membrane</keyword>
<keyword evidence="2" id="KW-1133">Transmembrane helix</keyword>
<feature type="compositionally biased region" description="Polar residues" evidence="1">
    <location>
        <begin position="243"/>
        <end position="258"/>
    </location>
</feature>
<dbReference type="RefSeq" id="WP_357779872.1">
    <property type="nucleotide sequence ID" value="NZ_JBFAKC010000001.1"/>
</dbReference>
<evidence type="ECO:0000256" key="1">
    <source>
        <dbReference type="SAM" id="MobiDB-lite"/>
    </source>
</evidence>
<organism evidence="3 4">
    <name type="scientific">Nocardia aurea</name>
    <dbReference type="NCBI Taxonomy" id="2144174"/>
    <lineage>
        <taxon>Bacteria</taxon>
        <taxon>Bacillati</taxon>
        <taxon>Actinomycetota</taxon>
        <taxon>Actinomycetes</taxon>
        <taxon>Mycobacteriales</taxon>
        <taxon>Nocardiaceae</taxon>
        <taxon>Nocardia</taxon>
    </lineage>
</organism>
<feature type="transmembrane region" description="Helical" evidence="2">
    <location>
        <begin position="32"/>
        <end position="53"/>
    </location>
</feature>
<reference evidence="3 4" key="1">
    <citation type="submission" date="2024-06" db="EMBL/GenBank/DDBJ databases">
        <title>The Natural Products Discovery Center: Release of the First 8490 Sequenced Strains for Exploring Actinobacteria Biosynthetic Diversity.</title>
        <authorList>
            <person name="Kalkreuter E."/>
            <person name="Kautsar S.A."/>
            <person name="Yang D."/>
            <person name="Bader C.D."/>
            <person name="Teijaro C.N."/>
            <person name="Fluegel L."/>
            <person name="Davis C.M."/>
            <person name="Simpson J.R."/>
            <person name="Lauterbach L."/>
            <person name="Steele A.D."/>
            <person name="Gui C."/>
            <person name="Meng S."/>
            <person name="Li G."/>
            <person name="Viehrig K."/>
            <person name="Ye F."/>
            <person name="Su P."/>
            <person name="Kiefer A.F."/>
            <person name="Nichols A."/>
            <person name="Cepeda A.J."/>
            <person name="Yan W."/>
            <person name="Fan B."/>
            <person name="Jiang Y."/>
            <person name="Adhikari A."/>
            <person name="Zheng C.-J."/>
            <person name="Schuster L."/>
            <person name="Cowan T.M."/>
            <person name="Smanski M.J."/>
            <person name="Chevrette M.G."/>
            <person name="De Carvalho L.P.S."/>
            <person name="Shen B."/>
        </authorList>
    </citation>
    <scope>NUCLEOTIDE SEQUENCE [LARGE SCALE GENOMIC DNA]</scope>
    <source>
        <strain evidence="3 4">NPDC050403</strain>
    </source>
</reference>
<accession>A0ABV3FMG6</accession>
<proteinExistence type="predicted"/>
<gene>
    <name evidence="3" type="ORF">AB0I48_03435</name>
</gene>
<dbReference type="Proteomes" id="UP001551695">
    <property type="component" value="Unassembled WGS sequence"/>
</dbReference>
<evidence type="ECO:0000313" key="3">
    <source>
        <dbReference type="EMBL" id="MEV0706596.1"/>
    </source>
</evidence>
<evidence type="ECO:0000256" key="2">
    <source>
        <dbReference type="SAM" id="Phobius"/>
    </source>
</evidence>
<feature type="region of interest" description="Disordered" evidence="1">
    <location>
        <begin position="237"/>
        <end position="258"/>
    </location>
</feature>
<sequence length="258" mass="26591">MPDPSASERDGDRAAALAARSDLAESEAGRPYFVRAALLALGVIALVAGMVALGELNPPRPIAVSTDRLGPEREESVADYLTRARDSLAGADDGERWALVSFTEEIRPERIPAYGRGLRIAQVLHRVPTPDARSPLVTVAVPAGDAVAVASARSAASQLLATLDPSDPGAVDEGSREVVTESARALEAGCACTVGLVVRGRLSQLRDSAAVAGVRAVEALPADAVAGRFAVTPLLPARRDADGSSQDAQSGSVTTPSR</sequence>
<evidence type="ECO:0000313" key="4">
    <source>
        <dbReference type="Proteomes" id="UP001551695"/>
    </source>
</evidence>
<comment type="caution">
    <text evidence="3">The sequence shown here is derived from an EMBL/GenBank/DDBJ whole genome shotgun (WGS) entry which is preliminary data.</text>
</comment>
<name>A0ABV3FMG6_9NOCA</name>
<protein>
    <submittedName>
        <fullName evidence="3">Uncharacterized protein</fullName>
    </submittedName>
</protein>
<keyword evidence="4" id="KW-1185">Reference proteome</keyword>